<dbReference type="Pfam" id="PF13365">
    <property type="entry name" value="Trypsin_2"/>
    <property type="match status" value="1"/>
</dbReference>
<dbReference type="PANTHER" id="PTHR22939">
    <property type="entry name" value="SERINE PROTEASE FAMILY S1C HTRA-RELATED"/>
    <property type="match status" value="1"/>
</dbReference>
<keyword evidence="3" id="KW-1185">Reference proteome</keyword>
<sequence length="392" mass="43529">MPATVKKTIFSAKVMEEKKMSDIELLAVIERYLNGEMTADERTRFEILRNENTGVDSAVKEHQEFTARIKQYGERVAFENLLNDIHNEIDVQALKDEFVHHPSLIVRLWRNHHSKISVAASIAIFAVLGTLFFTGYLKTQNTEYKYTQLSREVGQIKKSNEDIKSSLTHLTGNTIGVKPPPSNYHNTGTGFALTTDGYLATNFHVVSAADSVYVQNADGEAFHAKIISTDPAHDIAILKISDPSFKALAALPYGFKKSKSDMGEDVFTYGYSGYSKEDGVYTKGYLSSGNGYKGDTVKYQLSMDVDFGNSGGPVFDSRGNIIAMVSGKVAHADGNAFAIKSKYLFKAIQSIQSDSLKSDKIILNTKSKLTNVSRTQQISKLQNYVFMVKVYQ</sequence>
<dbReference type="InterPro" id="IPR001940">
    <property type="entry name" value="Peptidase_S1C"/>
</dbReference>
<keyword evidence="1" id="KW-0812">Transmembrane</keyword>
<keyword evidence="1" id="KW-0472">Membrane</keyword>
<comment type="caution">
    <text evidence="2">The sequence shown here is derived from an EMBL/GenBank/DDBJ whole genome shotgun (WGS) entry which is preliminary data.</text>
</comment>
<dbReference type="Proteomes" id="UP000268007">
    <property type="component" value="Unassembled WGS sequence"/>
</dbReference>
<gene>
    <name evidence="2" type="ORF">BDD43_4678</name>
</gene>
<name>A0A495J6U8_9SPHI</name>
<keyword evidence="1" id="KW-1133">Transmembrane helix</keyword>
<dbReference type="GO" id="GO:0004252">
    <property type="term" value="F:serine-type endopeptidase activity"/>
    <property type="evidence" value="ECO:0007669"/>
    <property type="project" value="InterPro"/>
</dbReference>
<protein>
    <submittedName>
        <fullName evidence="2">Trypsin-like peptidase</fullName>
    </submittedName>
</protein>
<evidence type="ECO:0000313" key="3">
    <source>
        <dbReference type="Proteomes" id="UP000268007"/>
    </source>
</evidence>
<dbReference type="AlphaFoldDB" id="A0A495J6U8"/>
<proteinExistence type="predicted"/>
<dbReference type="RefSeq" id="WP_246001744.1">
    <property type="nucleotide sequence ID" value="NZ_RBKU01000001.1"/>
</dbReference>
<evidence type="ECO:0000313" key="2">
    <source>
        <dbReference type="EMBL" id="RKR84441.1"/>
    </source>
</evidence>
<evidence type="ECO:0000256" key="1">
    <source>
        <dbReference type="SAM" id="Phobius"/>
    </source>
</evidence>
<dbReference type="SUPFAM" id="SSF50494">
    <property type="entry name" value="Trypsin-like serine proteases"/>
    <property type="match status" value="1"/>
</dbReference>
<feature type="transmembrane region" description="Helical" evidence="1">
    <location>
        <begin position="116"/>
        <end position="137"/>
    </location>
</feature>
<dbReference type="GO" id="GO:0006508">
    <property type="term" value="P:proteolysis"/>
    <property type="evidence" value="ECO:0007669"/>
    <property type="project" value="InterPro"/>
</dbReference>
<dbReference type="Gene3D" id="2.40.10.10">
    <property type="entry name" value="Trypsin-like serine proteases"/>
    <property type="match status" value="2"/>
</dbReference>
<dbReference type="PANTHER" id="PTHR22939:SF129">
    <property type="entry name" value="SERINE PROTEASE HTRA2, MITOCHONDRIAL"/>
    <property type="match status" value="1"/>
</dbReference>
<reference evidence="2 3" key="1">
    <citation type="submission" date="2018-10" db="EMBL/GenBank/DDBJ databases">
        <title>Genomic Encyclopedia of Archaeal and Bacterial Type Strains, Phase II (KMG-II): from individual species to whole genera.</title>
        <authorList>
            <person name="Goeker M."/>
        </authorList>
    </citation>
    <scope>NUCLEOTIDE SEQUENCE [LARGE SCALE GENOMIC DNA]</scope>
    <source>
        <strain evidence="2 3">DSM 18602</strain>
    </source>
</reference>
<dbReference type="InterPro" id="IPR009003">
    <property type="entry name" value="Peptidase_S1_PA"/>
</dbReference>
<accession>A0A495J6U8</accession>
<dbReference type="EMBL" id="RBKU01000001">
    <property type="protein sequence ID" value="RKR84441.1"/>
    <property type="molecule type" value="Genomic_DNA"/>
</dbReference>
<dbReference type="InterPro" id="IPR043504">
    <property type="entry name" value="Peptidase_S1_PA_chymotrypsin"/>
</dbReference>
<organism evidence="2 3">
    <name type="scientific">Mucilaginibacter gracilis</name>
    <dbReference type="NCBI Taxonomy" id="423350"/>
    <lineage>
        <taxon>Bacteria</taxon>
        <taxon>Pseudomonadati</taxon>
        <taxon>Bacteroidota</taxon>
        <taxon>Sphingobacteriia</taxon>
        <taxon>Sphingobacteriales</taxon>
        <taxon>Sphingobacteriaceae</taxon>
        <taxon>Mucilaginibacter</taxon>
    </lineage>
</organism>
<dbReference type="PRINTS" id="PR00834">
    <property type="entry name" value="PROTEASES2C"/>
</dbReference>